<comment type="similarity">
    <text evidence="1">Belongs to the PGI/PMI family.</text>
</comment>
<evidence type="ECO:0000256" key="2">
    <source>
        <dbReference type="ARBA" id="ARBA00023235"/>
    </source>
</evidence>
<gene>
    <name evidence="4" type="ORF">ENU74_05925</name>
</gene>
<dbReference type="PROSITE" id="PS51464">
    <property type="entry name" value="SIS"/>
    <property type="match status" value="1"/>
</dbReference>
<dbReference type="AlphaFoldDB" id="A0A7V3ZVV8"/>
<dbReference type="InterPro" id="IPR046348">
    <property type="entry name" value="SIS_dom_sf"/>
</dbReference>
<evidence type="ECO:0000256" key="1">
    <source>
        <dbReference type="ARBA" id="ARBA00010523"/>
    </source>
</evidence>
<dbReference type="SUPFAM" id="SSF53697">
    <property type="entry name" value="SIS domain"/>
    <property type="match status" value="1"/>
</dbReference>
<name>A0A7V3ZVV8_UNCW3</name>
<evidence type="ECO:0000259" key="3">
    <source>
        <dbReference type="PROSITE" id="PS51464"/>
    </source>
</evidence>
<reference evidence="4" key="1">
    <citation type="journal article" date="2020" name="mSystems">
        <title>Genome- and Community-Level Interaction Insights into Carbon Utilization and Element Cycling Functions of Hydrothermarchaeota in Hydrothermal Sediment.</title>
        <authorList>
            <person name="Zhou Z."/>
            <person name="Liu Y."/>
            <person name="Xu W."/>
            <person name="Pan J."/>
            <person name="Luo Z.H."/>
            <person name="Li M."/>
        </authorList>
    </citation>
    <scope>NUCLEOTIDE SEQUENCE [LARGE SCALE GENOMIC DNA]</scope>
    <source>
        <strain evidence="4">SpSt-697</strain>
    </source>
</reference>
<protein>
    <submittedName>
        <fullName evidence="4">Bifunctional phosphoglucose/phosphomannose isomerase</fullName>
    </submittedName>
</protein>
<keyword evidence="2 4" id="KW-0413">Isomerase</keyword>
<dbReference type="GO" id="GO:0097367">
    <property type="term" value="F:carbohydrate derivative binding"/>
    <property type="evidence" value="ECO:0007669"/>
    <property type="project" value="InterPro"/>
</dbReference>
<dbReference type="NCBIfam" id="TIGR02128">
    <property type="entry name" value="G6PI_arch"/>
    <property type="match status" value="1"/>
</dbReference>
<evidence type="ECO:0000313" key="4">
    <source>
        <dbReference type="EMBL" id="HGK64108.1"/>
    </source>
</evidence>
<dbReference type="Pfam" id="PF10432">
    <property type="entry name" value="bact-PGI_C"/>
    <property type="match status" value="1"/>
</dbReference>
<dbReference type="GO" id="GO:0005975">
    <property type="term" value="P:carbohydrate metabolic process"/>
    <property type="evidence" value="ECO:0007669"/>
    <property type="project" value="InterPro"/>
</dbReference>
<sequence>MFDLIYRFPEQLTEALNLSSKVIAERKDFFKRIKESEQILVTGMGGSGSAGDIVFSLCYFLLKKPFLVIKDYQLPFFINNPSLSFVISYSGNTEETIFTYHQFKKANFPLIVITSGGILQNLAQKNDDLLFLLPPNYPPRQALAYLIIPILLTLSHLEIIPDCQKAIRKAITFLKAKRDKLNQMAKRNVKLLCQKIPYILVSSYFYFPIALRWKNQLNENAKILAFSNYLPEQNHNEINALPFLADFKNLLFIFLLKNPHTHKRNLLRVKFLLNLAKKEKIPLKLIEPFKRDNFENIFSLIMLGDFISYHLALKRRVDPLKIELIENLKIFLNKRSGL</sequence>
<feature type="domain" description="SIS" evidence="3">
    <location>
        <begin position="29"/>
        <end position="181"/>
    </location>
</feature>
<dbReference type="GO" id="GO:0004347">
    <property type="term" value="F:glucose-6-phosphate isomerase activity"/>
    <property type="evidence" value="ECO:0007669"/>
    <property type="project" value="InterPro"/>
</dbReference>
<dbReference type="InterPro" id="IPR019490">
    <property type="entry name" value="Glu6P/Mann6P_isomerase_C"/>
</dbReference>
<dbReference type="Gene3D" id="3.40.50.10490">
    <property type="entry name" value="Glucose-6-phosphate isomerase like protein, domain 1"/>
    <property type="match status" value="2"/>
</dbReference>
<dbReference type="EMBL" id="DTDR01000141">
    <property type="protein sequence ID" value="HGK64108.1"/>
    <property type="molecule type" value="Genomic_DNA"/>
</dbReference>
<dbReference type="CDD" id="cd05637">
    <property type="entry name" value="SIS_PGI_PMI_2"/>
    <property type="match status" value="1"/>
</dbReference>
<dbReference type="GO" id="GO:0004476">
    <property type="term" value="F:mannose-6-phosphate isomerase activity"/>
    <property type="evidence" value="ECO:0007669"/>
    <property type="project" value="InterPro"/>
</dbReference>
<accession>A0A7V3ZVV8</accession>
<dbReference type="GO" id="GO:1901135">
    <property type="term" value="P:carbohydrate derivative metabolic process"/>
    <property type="evidence" value="ECO:0007669"/>
    <property type="project" value="InterPro"/>
</dbReference>
<proteinExistence type="inferred from homology"/>
<organism evidence="4">
    <name type="scientific">candidate division WOR-3 bacterium</name>
    <dbReference type="NCBI Taxonomy" id="2052148"/>
    <lineage>
        <taxon>Bacteria</taxon>
        <taxon>Bacteria division WOR-3</taxon>
    </lineage>
</organism>
<comment type="caution">
    <text evidence="4">The sequence shown here is derived from an EMBL/GenBank/DDBJ whole genome shotgun (WGS) entry which is preliminary data.</text>
</comment>
<dbReference type="InterPro" id="IPR001347">
    <property type="entry name" value="SIS_dom"/>
</dbReference>